<feature type="transmembrane region" description="Helical" evidence="1">
    <location>
        <begin position="316"/>
        <end position="334"/>
    </location>
</feature>
<evidence type="ECO:0008006" key="4">
    <source>
        <dbReference type="Google" id="ProtNLM"/>
    </source>
</evidence>
<feature type="transmembrane region" description="Helical" evidence="1">
    <location>
        <begin position="286"/>
        <end position="304"/>
    </location>
</feature>
<evidence type="ECO:0000313" key="2">
    <source>
        <dbReference type="EMBL" id="QSQ26099.1"/>
    </source>
</evidence>
<sequence length="565" mass="60920">MLVSLPSLTVGLLLDDLLHRLVLSGQFHDFGQWNRLGLYEFVGTATTMPAGLREGGLLPWWTPDTLSVRFFRPLPSALLILDTKLFGEAPFPAHLHSLLWFLAMVSVVGWLHKRLLPVPLAAVATVAYAVAAAHLMPVAWIASRHPLVSGVPGLLALAFHLRAREDGWRPGLFLGPLLFVIALLGGEPALSAVALIGAYELFGRREGLRRAAPALAPYVFLVAAYLAFYVARGYGARGSAAYLDPARAPGTFVTTVAQRVLILLADLVVATPSDAAASVPPLHPAFALWGALVTIGALVLLRFLHGRLSEQERRTLRWLLPGGLAAVVPGAVGVIGGRVLMIPLLAGSALVAVLLVRSWQASREAELSRWTRTGLRVAVVLLVWGHFFFGPLFRMALGVALGRIADAQWSLARSAPPCDGTLVMVAAADPTIATYVPAAMALTGRAPHRYRLLSAAPHDHYLERTSANGFDLVVHTEERKVGFWEQVYRDVSPAPGTQVQLSGLRITVKESTEAGPMRVHFDFDRPLESPDLCFMTWHDGALRVLALPPPGQGVSIPHELGPMGL</sequence>
<organism evidence="2 3">
    <name type="scientific">Pyxidicoccus parkwayensis</name>
    <dbReference type="NCBI Taxonomy" id="2813578"/>
    <lineage>
        <taxon>Bacteria</taxon>
        <taxon>Pseudomonadati</taxon>
        <taxon>Myxococcota</taxon>
        <taxon>Myxococcia</taxon>
        <taxon>Myxococcales</taxon>
        <taxon>Cystobacterineae</taxon>
        <taxon>Myxococcaceae</taxon>
        <taxon>Pyxidicoccus</taxon>
    </lineage>
</organism>
<gene>
    <name evidence="2" type="ORF">JY651_14725</name>
</gene>
<protein>
    <recommendedName>
        <fullName evidence="4">Glycosyltransferase RgtA/B/C/D-like domain-containing protein</fullName>
    </recommendedName>
</protein>
<keyword evidence="1" id="KW-1133">Transmembrane helix</keyword>
<dbReference type="RefSeq" id="WP_206727649.1">
    <property type="nucleotide sequence ID" value="NZ_CP071090.1"/>
</dbReference>
<proteinExistence type="predicted"/>
<feature type="transmembrane region" description="Helical" evidence="1">
    <location>
        <begin position="211"/>
        <end position="231"/>
    </location>
</feature>
<keyword evidence="3" id="KW-1185">Reference proteome</keyword>
<evidence type="ECO:0000313" key="3">
    <source>
        <dbReference type="Proteomes" id="UP000662747"/>
    </source>
</evidence>
<feature type="transmembrane region" description="Helical" evidence="1">
    <location>
        <begin position="377"/>
        <end position="401"/>
    </location>
</feature>
<accession>A0ABX7P6L8</accession>
<dbReference type="Proteomes" id="UP000662747">
    <property type="component" value="Chromosome"/>
</dbReference>
<keyword evidence="1" id="KW-0472">Membrane</keyword>
<reference evidence="2 3" key="1">
    <citation type="submission" date="2021-02" db="EMBL/GenBank/DDBJ databases">
        <title>De Novo genome assembly of isolated myxobacteria.</title>
        <authorList>
            <person name="Stevens D.C."/>
        </authorList>
    </citation>
    <scope>NUCLEOTIDE SEQUENCE [LARGE SCALE GENOMIC DNA]</scope>
    <source>
        <strain evidence="3">SCPEA02</strain>
    </source>
</reference>
<feature type="transmembrane region" description="Helical" evidence="1">
    <location>
        <begin position="93"/>
        <end position="111"/>
    </location>
</feature>
<feature type="transmembrane region" description="Helical" evidence="1">
    <location>
        <begin position="177"/>
        <end position="199"/>
    </location>
</feature>
<evidence type="ECO:0000256" key="1">
    <source>
        <dbReference type="SAM" id="Phobius"/>
    </source>
</evidence>
<keyword evidence="1" id="KW-0812">Transmembrane</keyword>
<dbReference type="EMBL" id="CP071090">
    <property type="protein sequence ID" value="QSQ26099.1"/>
    <property type="molecule type" value="Genomic_DNA"/>
</dbReference>
<feature type="transmembrane region" description="Helical" evidence="1">
    <location>
        <begin position="118"/>
        <end position="142"/>
    </location>
</feature>
<feature type="transmembrane region" description="Helical" evidence="1">
    <location>
        <begin position="340"/>
        <end position="356"/>
    </location>
</feature>
<name>A0ABX7P6L8_9BACT</name>